<evidence type="ECO:0000313" key="2">
    <source>
        <dbReference type="EMBL" id="UOQ72870.1"/>
    </source>
</evidence>
<reference evidence="2" key="1">
    <citation type="submission" date="2022-04" db="EMBL/GenBank/DDBJ databases">
        <title>Hymenobacter sp. isolated from the air.</title>
        <authorList>
            <person name="Won M."/>
            <person name="Lee C.-M."/>
            <person name="Woen H.-Y."/>
            <person name="Kwon S.-W."/>
        </authorList>
    </citation>
    <scope>NUCLEOTIDE SEQUENCE</scope>
    <source>
        <strain evidence="2">5116S-3</strain>
    </source>
</reference>
<feature type="domain" description="Pyrroloquinoline quinone-dependent pyranose dehydrogenase beta-propeller" evidence="1">
    <location>
        <begin position="2"/>
        <end position="117"/>
    </location>
</feature>
<dbReference type="AlphaFoldDB" id="A0A8T9QAN1"/>
<protein>
    <recommendedName>
        <fullName evidence="1">Pyrroloquinoline quinone-dependent pyranose dehydrogenase beta-propeller domain-containing protein</fullName>
    </recommendedName>
</protein>
<evidence type="ECO:0000259" key="1">
    <source>
        <dbReference type="Pfam" id="PF22807"/>
    </source>
</evidence>
<proteinExistence type="predicted"/>
<name>A0A8T9QAN1_9BACT</name>
<keyword evidence="3" id="KW-1185">Reference proteome</keyword>
<sequence length="121" mass="12855">MLLRAHAAALGLTFYTGTAFPEDARGDLFLAMRGSWNRSVGSGYKVVRVRMNAAGLPETAAADGRGASYEDFVTGWQINEGQAAPPQVWGRPVGIITGPDGSLLIAEDGTGIVWRVSYRGN</sequence>
<dbReference type="KEGG" id="hcu:MUN79_02455"/>
<evidence type="ECO:0000313" key="3">
    <source>
        <dbReference type="Proteomes" id="UP000831796"/>
    </source>
</evidence>
<gene>
    <name evidence="2" type="ORF">MUN79_02455</name>
</gene>
<dbReference type="Gene3D" id="2.120.10.30">
    <property type="entry name" value="TolB, C-terminal domain"/>
    <property type="match status" value="1"/>
</dbReference>
<dbReference type="InterPro" id="IPR011042">
    <property type="entry name" value="6-blade_b-propeller_TolB-like"/>
</dbReference>
<accession>A0A8T9QAN1</accession>
<organism evidence="2 3">
    <name type="scientific">Hymenobacter cellulosilyticus</name>
    <dbReference type="NCBI Taxonomy" id="2932248"/>
    <lineage>
        <taxon>Bacteria</taxon>
        <taxon>Pseudomonadati</taxon>
        <taxon>Bacteroidota</taxon>
        <taxon>Cytophagia</taxon>
        <taxon>Cytophagales</taxon>
        <taxon>Hymenobacteraceae</taxon>
        <taxon>Hymenobacter</taxon>
    </lineage>
</organism>
<dbReference type="Proteomes" id="UP000831796">
    <property type="component" value="Chromosome"/>
</dbReference>
<dbReference type="RefSeq" id="WP_244676228.1">
    <property type="nucleotide sequence ID" value="NZ_CP095046.1"/>
</dbReference>
<dbReference type="Pfam" id="PF22807">
    <property type="entry name" value="TrAA12"/>
    <property type="match status" value="1"/>
</dbReference>
<dbReference type="EMBL" id="CP095046">
    <property type="protein sequence ID" value="UOQ72870.1"/>
    <property type="molecule type" value="Genomic_DNA"/>
</dbReference>
<dbReference type="InterPro" id="IPR054539">
    <property type="entry name" value="Beta-prop_PDH"/>
</dbReference>